<evidence type="ECO:0000313" key="2">
    <source>
        <dbReference type="Proteomes" id="UP000728185"/>
    </source>
</evidence>
<sequence length="79" mass="9481">MVTQSRGILMKEQLSSKLSCKIYVKQATVLFYSGAERERPEVESQMRRPGESELDFYERRYQEREKAKYIRRPPPIRKP</sequence>
<name>A0A8E0S4V7_9TREM</name>
<proteinExistence type="predicted"/>
<organism evidence="1 2">
    <name type="scientific">Fasciolopsis buskii</name>
    <dbReference type="NCBI Taxonomy" id="27845"/>
    <lineage>
        <taxon>Eukaryota</taxon>
        <taxon>Metazoa</taxon>
        <taxon>Spiralia</taxon>
        <taxon>Lophotrochozoa</taxon>
        <taxon>Platyhelminthes</taxon>
        <taxon>Trematoda</taxon>
        <taxon>Digenea</taxon>
        <taxon>Plagiorchiida</taxon>
        <taxon>Echinostomata</taxon>
        <taxon>Echinostomatoidea</taxon>
        <taxon>Fasciolidae</taxon>
        <taxon>Fasciolopsis</taxon>
    </lineage>
</organism>
<dbReference type="EMBL" id="LUCM01001154">
    <property type="protein sequence ID" value="KAA0199393.1"/>
    <property type="molecule type" value="Genomic_DNA"/>
</dbReference>
<evidence type="ECO:0000313" key="1">
    <source>
        <dbReference type="EMBL" id="KAA0199393.1"/>
    </source>
</evidence>
<dbReference type="OrthoDB" id="310364at2759"/>
<comment type="caution">
    <text evidence="1">The sequence shown here is derived from an EMBL/GenBank/DDBJ whole genome shotgun (WGS) entry which is preliminary data.</text>
</comment>
<protein>
    <submittedName>
        <fullName evidence="1">Uncharacterized protein</fullName>
    </submittedName>
</protein>
<reference evidence="1" key="1">
    <citation type="submission" date="2019-05" db="EMBL/GenBank/DDBJ databases">
        <title>Annotation for the trematode Fasciolopsis buski.</title>
        <authorList>
            <person name="Choi Y.-J."/>
        </authorList>
    </citation>
    <scope>NUCLEOTIDE SEQUENCE</scope>
    <source>
        <strain evidence="1">HT</strain>
        <tissue evidence="1">Whole worm</tissue>
    </source>
</reference>
<gene>
    <name evidence="1" type="ORF">FBUS_07774</name>
</gene>
<dbReference type="Proteomes" id="UP000728185">
    <property type="component" value="Unassembled WGS sequence"/>
</dbReference>
<keyword evidence="2" id="KW-1185">Reference proteome</keyword>
<accession>A0A8E0S4V7</accession>
<dbReference type="AlphaFoldDB" id="A0A8E0S4V7"/>